<keyword evidence="3" id="KW-0694">RNA-binding</keyword>
<dbReference type="OrthoDB" id="1875751at2759"/>
<dbReference type="SMART" id="SM00360">
    <property type="entry name" value="RRM"/>
    <property type="match status" value="2"/>
</dbReference>
<feature type="compositionally biased region" description="Basic and acidic residues" evidence="4">
    <location>
        <begin position="165"/>
        <end position="182"/>
    </location>
</feature>
<evidence type="ECO:0000256" key="1">
    <source>
        <dbReference type="ARBA" id="ARBA00004123"/>
    </source>
</evidence>
<evidence type="ECO:0000313" key="7">
    <source>
        <dbReference type="Proteomes" id="UP000031668"/>
    </source>
</evidence>
<evidence type="ECO:0000313" key="6">
    <source>
        <dbReference type="EMBL" id="KII69690.1"/>
    </source>
</evidence>
<keyword evidence="6" id="KW-0687">Ribonucleoprotein</keyword>
<feature type="compositionally biased region" description="Basic and acidic residues" evidence="4">
    <location>
        <begin position="195"/>
        <end position="207"/>
    </location>
</feature>
<dbReference type="InterPro" id="IPR000504">
    <property type="entry name" value="RRM_dom"/>
</dbReference>
<dbReference type="InterPro" id="IPR012677">
    <property type="entry name" value="Nucleotide-bd_a/b_plait_sf"/>
</dbReference>
<feature type="domain" description="RRM" evidence="5">
    <location>
        <begin position="2"/>
        <end position="79"/>
    </location>
</feature>
<dbReference type="GO" id="GO:0005654">
    <property type="term" value="C:nucleoplasm"/>
    <property type="evidence" value="ECO:0007669"/>
    <property type="project" value="TreeGrafter"/>
</dbReference>
<dbReference type="PANTHER" id="PTHR48033:SF10">
    <property type="entry name" value="RNA-BINDING PROTEIN SQUID"/>
    <property type="match status" value="1"/>
</dbReference>
<feature type="compositionally biased region" description="Low complexity" evidence="4">
    <location>
        <begin position="222"/>
        <end position="234"/>
    </location>
</feature>
<dbReference type="AlphaFoldDB" id="A0A0C2N009"/>
<sequence>MKKIFCGGLPRSMTDEKLRDMFAQYGEIHDYVIMKDTRTKESRGFGFVEFTSEDAVDRVIKSRPIVCEGRDIEVKRALPKEISMSTIHERTKRVFLGGLNYEVTEDDIRKHYEENFSKYGKVESVEVKRNKETNVSRGFAFVSFDNDDMVDAILISEPRPTKFGKNCEVKKSEPRKSDDPSSRRRRSPRRPSPPYDRRRPRYDERGRRSPVMIESRGIDSGYPSYPRSYPYSRSPPRERDYYMERPPYAPSHSYDRPYSNMDSNDYQGGYSGNRYPPRPYPPRPMKYEDGPPPRQGQSSFNTRDSLPPRREAGFRGMARPY</sequence>
<name>A0A0C2N009_THEKT</name>
<evidence type="ECO:0000256" key="3">
    <source>
        <dbReference type="PROSITE-ProRule" id="PRU00176"/>
    </source>
</evidence>
<dbReference type="PANTHER" id="PTHR48033">
    <property type="entry name" value="RNA-BINDING (RRM/RBD/RNP MOTIFS) FAMILY PROTEIN"/>
    <property type="match status" value="1"/>
</dbReference>
<evidence type="ECO:0000256" key="2">
    <source>
        <dbReference type="ARBA" id="ARBA00023242"/>
    </source>
</evidence>
<dbReference type="Pfam" id="PF00076">
    <property type="entry name" value="RRM_1"/>
    <property type="match status" value="2"/>
</dbReference>
<proteinExistence type="predicted"/>
<dbReference type="GO" id="GO:0000785">
    <property type="term" value="C:chromatin"/>
    <property type="evidence" value="ECO:0007669"/>
    <property type="project" value="TreeGrafter"/>
</dbReference>
<dbReference type="Gene3D" id="3.30.70.330">
    <property type="match status" value="2"/>
</dbReference>
<gene>
    <name evidence="6" type="ORF">RF11_07287</name>
</gene>
<protein>
    <submittedName>
        <fullName evidence="6">Heterogeneous nuclear ribonucleoprotein A1-like 2</fullName>
    </submittedName>
</protein>
<dbReference type="InterPro" id="IPR035979">
    <property type="entry name" value="RBD_domain_sf"/>
</dbReference>
<evidence type="ECO:0000259" key="5">
    <source>
        <dbReference type="PROSITE" id="PS50102"/>
    </source>
</evidence>
<dbReference type="GO" id="GO:1990904">
    <property type="term" value="C:ribonucleoprotein complex"/>
    <property type="evidence" value="ECO:0007669"/>
    <property type="project" value="UniProtKB-KW"/>
</dbReference>
<dbReference type="Proteomes" id="UP000031668">
    <property type="component" value="Unassembled WGS sequence"/>
</dbReference>
<dbReference type="GO" id="GO:0003723">
    <property type="term" value="F:RNA binding"/>
    <property type="evidence" value="ECO:0007669"/>
    <property type="project" value="UniProtKB-UniRule"/>
</dbReference>
<feature type="domain" description="RRM" evidence="5">
    <location>
        <begin position="92"/>
        <end position="174"/>
    </location>
</feature>
<evidence type="ECO:0000256" key="4">
    <source>
        <dbReference type="SAM" id="MobiDB-lite"/>
    </source>
</evidence>
<accession>A0A0C2N009</accession>
<dbReference type="OMA" id="HEYSECL"/>
<comment type="subcellular location">
    <subcellularLocation>
        <location evidence="1">Nucleus</location>
    </subcellularLocation>
</comment>
<comment type="caution">
    <text evidence="6">The sequence shown here is derived from an EMBL/GenBank/DDBJ whole genome shotgun (WGS) entry which is preliminary data.</text>
</comment>
<dbReference type="GO" id="GO:0010468">
    <property type="term" value="P:regulation of gene expression"/>
    <property type="evidence" value="ECO:0007669"/>
    <property type="project" value="TreeGrafter"/>
</dbReference>
<dbReference type="PROSITE" id="PS50102">
    <property type="entry name" value="RRM"/>
    <property type="match status" value="2"/>
</dbReference>
<feature type="region of interest" description="Disordered" evidence="4">
    <location>
        <begin position="162"/>
        <end position="321"/>
    </location>
</feature>
<keyword evidence="2" id="KW-0539">Nucleus</keyword>
<organism evidence="6 7">
    <name type="scientific">Thelohanellus kitauei</name>
    <name type="common">Myxosporean</name>
    <dbReference type="NCBI Taxonomy" id="669202"/>
    <lineage>
        <taxon>Eukaryota</taxon>
        <taxon>Metazoa</taxon>
        <taxon>Cnidaria</taxon>
        <taxon>Myxozoa</taxon>
        <taxon>Myxosporea</taxon>
        <taxon>Bivalvulida</taxon>
        <taxon>Platysporina</taxon>
        <taxon>Myxobolidae</taxon>
        <taxon>Thelohanellus</taxon>
    </lineage>
</organism>
<reference evidence="6 7" key="1">
    <citation type="journal article" date="2014" name="Genome Biol. Evol.">
        <title>The genome of the myxosporean Thelohanellus kitauei shows adaptations to nutrient acquisition within its fish host.</title>
        <authorList>
            <person name="Yang Y."/>
            <person name="Xiong J."/>
            <person name="Zhou Z."/>
            <person name="Huo F."/>
            <person name="Miao W."/>
            <person name="Ran C."/>
            <person name="Liu Y."/>
            <person name="Zhang J."/>
            <person name="Feng J."/>
            <person name="Wang M."/>
            <person name="Wang M."/>
            <person name="Wang L."/>
            <person name="Yao B."/>
        </authorList>
    </citation>
    <scope>NUCLEOTIDE SEQUENCE [LARGE SCALE GENOMIC DNA]</scope>
    <source>
        <strain evidence="6">Wuqing</strain>
    </source>
</reference>
<keyword evidence="7" id="KW-1185">Reference proteome</keyword>
<dbReference type="EMBL" id="JWZT01002320">
    <property type="protein sequence ID" value="KII69690.1"/>
    <property type="molecule type" value="Genomic_DNA"/>
</dbReference>
<feature type="compositionally biased region" description="Polar residues" evidence="4">
    <location>
        <begin position="295"/>
        <end position="304"/>
    </location>
</feature>
<dbReference type="SUPFAM" id="SSF54928">
    <property type="entry name" value="RNA-binding domain, RBD"/>
    <property type="match status" value="2"/>
</dbReference>